<dbReference type="Pfam" id="PF02518">
    <property type="entry name" value="HATPase_c"/>
    <property type="match status" value="1"/>
</dbReference>
<dbReference type="SUPFAM" id="SSF55874">
    <property type="entry name" value="ATPase domain of HSP90 chaperone/DNA topoisomerase II/histidine kinase"/>
    <property type="match status" value="1"/>
</dbReference>
<proteinExistence type="predicted"/>
<dbReference type="InterPro" id="IPR010559">
    <property type="entry name" value="Sig_transdc_His_kin_internal"/>
</dbReference>
<dbReference type="CDD" id="cd06225">
    <property type="entry name" value="HAMP"/>
    <property type="match status" value="1"/>
</dbReference>
<keyword evidence="3" id="KW-0597">Phosphoprotein</keyword>
<evidence type="ECO:0000256" key="1">
    <source>
        <dbReference type="ARBA" id="ARBA00004651"/>
    </source>
</evidence>
<dbReference type="PROSITE" id="PS50885">
    <property type="entry name" value="HAMP"/>
    <property type="match status" value="1"/>
</dbReference>
<evidence type="ECO:0000259" key="8">
    <source>
        <dbReference type="PROSITE" id="PS50885"/>
    </source>
</evidence>
<reference evidence="9 10" key="1">
    <citation type="journal article" date="2023" name="Genome Announc.">
        <title>Pan-Genome Analyses of the Genus Cohnella and Proposal of the Novel Species Cohnella silvisoli sp. nov., Isolated from Forest Soil.</title>
        <authorList>
            <person name="Wang C."/>
            <person name="Mao L."/>
            <person name="Bao G."/>
            <person name="Zhu H."/>
        </authorList>
    </citation>
    <scope>NUCLEOTIDE SEQUENCE [LARGE SCALE GENOMIC DNA]</scope>
    <source>
        <strain evidence="9 10">NL03-T5-1</strain>
    </source>
</reference>
<feature type="domain" description="HAMP" evidence="8">
    <location>
        <begin position="317"/>
        <end position="369"/>
    </location>
</feature>
<dbReference type="GO" id="GO:0004673">
    <property type="term" value="F:protein histidine kinase activity"/>
    <property type="evidence" value="ECO:0007669"/>
    <property type="project" value="UniProtKB-EC"/>
</dbReference>
<dbReference type="EC" id="2.7.13.3" evidence="9"/>
<protein>
    <submittedName>
        <fullName evidence="9">Sensor histidine kinase</fullName>
        <ecNumber evidence="9">2.7.13.3</ecNumber>
    </submittedName>
</protein>
<dbReference type="Pfam" id="PF00672">
    <property type="entry name" value="HAMP"/>
    <property type="match status" value="1"/>
</dbReference>
<comment type="subcellular location">
    <subcellularLocation>
        <location evidence="1">Cell membrane</location>
        <topology evidence="1">Multi-pass membrane protein</topology>
    </subcellularLocation>
</comment>
<keyword evidence="10" id="KW-1185">Reference proteome</keyword>
<comment type="caution">
    <text evidence="9">The sequence shown here is derived from an EMBL/GenBank/DDBJ whole genome shotgun (WGS) entry which is preliminary data.</text>
</comment>
<keyword evidence="7" id="KW-1133">Transmembrane helix</keyword>
<accession>A0ABV1KMP8</accession>
<evidence type="ECO:0000313" key="9">
    <source>
        <dbReference type="EMBL" id="MEQ4480896.1"/>
    </source>
</evidence>
<dbReference type="EMBL" id="JASKHM010000001">
    <property type="protein sequence ID" value="MEQ4480896.1"/>
    <property type="molecule type" value="Genomic_DNA"/>
</dbReference>
<keyword evidence="5 9" id="KW-0418">Kinase</keyword>
<dbReference type="SUPFAM" id="SSF158472">
    <property type="entry name" value="HAMP domain-like"/>
    <property type="match status" value="1"/>
</dbReference>
<evidence type="ECO:0000256" key="2">
    <source>
        <dbReference type="ARBA" id="ARBA00022475"/>
    </source>
</evidence>
<evidence type="ECO:0000256" key="4">
    <source>
        <dbReference type="ARBA" id="ARBA00022679"/>
    </source>
</evidence>
<dbReference type="Pfam" id="PF06580">
    <property type="entry name" value="His_kinase"/>
    <property type="match status" value="1"/>
</dbReference>
<dbReference type="InterPro" id="IPR003660">
    <property type="entry name" value="HAMP_dom"/>
</dbReference>
<dbReference type="Gene3D" id="6.10.340.10">
    <property type="match status" value="1"/>
</dbReference>
<evidence type="ECO:0000256" key="3">
    <source>
        <dbReference type="ARBA" id="ARBA00022553"/>
    </source>
</evidence>
<evidence type="ECO:0000313" key="10">
    <source>
        <dbReference type="Proteomes" id="UP001493487"/>
    </source>
</evidence>
<evidence type="ECO:0000256" key="7">
    <source>
        <dbReference type="SAM" id="Phobius"/>
    </source>
</evidence>
<organism evidence="9 10">
    <name type="scientific">Cohnella silvisoli</name>
    <dbReference type="NCBI Taxonomy" id="2873699"/>
    <lineage>
        <taxon>Bacteria</taxon>
        <taxon>Bacillati</taxon>
        <taxon>Bacillota</taxon>
        <taxon>Bacilli</taxon>
        <taxon>Bacillales</taxon>
        <taxon>Paenibacillaceae</taxon>
        <taxon>Cohnella</taxon>
    </lineage>
</organism>
<dbReference type="SMART" id="SM00387">
    <property type="entry name" value="HATPase_c"/>
    <property type="match status" value="1"/>
</dbReference>
<evidence type="ECO:0000256" key="5">
    <source>
        <dbReference type="ARBA" id="ARBA00022777"/>
    </source>
</evidence>
<dbReference type="PANTHER" id="PTHR34220:SF7">
    <property type="entry name" value="SENSOR HISTIDINE KINASE YPDA"/>
    <property type="match status" value="1"/>
</dbReference>
<evidence type="ECO:0000256" key="6">
    <source>
        <dbReference type="ARBA" id="ARBA00023136"/>
    </source>
</evidence>
<dbReference type="PANTHER" id="PTHR34220">
    <property type="entry name" value="SENSOR HISTIDINE KINASE YPDA"/>
    <property type="match status" value="1"/>
</dbReference>
<dbReference type="RefSeq" id="WP_232183433.1">
    <property type="nucleotide sequence ID" value="NZ_JAIOAP010000001.1"/>
</dbReference>
<keyword evidence="4 9" id="KW-0808">Transferase</keyword>
<dbReference type="InterPro" id="IPR050640">
    <property type="entry name" value="Bact_2-comp_sensor_kinase"/>
</dbReference>
<name>A0ABV1KMP8_9BACL</name>
<sequence length="597" mass="67290">MKISLRKQIIVIFTSIVVIPLSILIYNSYRSISVEIQQSYVENNVQLLSLLNNRIDDYLKQLDQISLSLYSDLLFTQEYQATDNENWAYNLKIKKLMNIYLQRSETNSVLFYIPYSSEVYIINKSINASFSNAPNIEATSGYSRAMQTKGKYVLEPQHRLKNFNAEYQLNSSTPVFSINRIIQTYSKDYGLLSINYELTYLEKITKDIMHYSDEFAVLTNQSGSVIYQSDPSIRLDSAIINSIISGKALTGSFPTQSSSSDQLLVVYSKSDSSGNILLKTIRMKVLLAQASKSKNLNLMIGAALLCSLIGAIIVVSYRITAPLLKLERHIGLAGKGFFNIPIAVTSGDEIGRISVSYNRMLGQLDQLINEKYKLKLKNKSAELKALQAQINPHFIYNTLQAIGSVALEEGIKELEEMTIALSNMLRYSIKSAGMMVTLEDEINNSKDYLSIQKFRFEEKLVFRIEIADELRSIQIPKLILQPILENSVIHGIERKKTPSTIEIRCKALGEVLSITVGDDGVGMDSDKLAQIRTTLSRTDDEFAEGDSIGIANVYQRLRLLMGDQFEMNIRSESGKGTTVEMLIHVDDNIKKESRDHV</sequence>
<keyword evidence="7" id="KW-0812">Transmembrane</keyword>
<dbReference type="Proteomes" id="UP001493487">
    <property type="component" value="Unassembled WGS sequence"/>
</dbReference>
<dbReference type="InterPro" id="IPR003594">
    <property type="entry name" value="HATPase_dom"/>
</dbReference>
<feature type="transmembrane region" description="Helical" evidence="7">
    <location>
        <begin position="298"/>
        <end position="319"/>
    </location>
</feature>
<feature type="transmembrane region" description="Helical" evidence="7">
    <location>
        <begin position="9"/>
        <end position="29"/>
    </location>
</feature>
<dbReference type="InterPro" id="IPR036890">
    <property type="entry name" value="HATPase_C_sf"/>
</dbReference>
<dbReference type="Gene3D" id="3.30.565.10">
    <property type="entry name" value="Histidine kinase-like ATPase, C-terminal domain"/>
    <property type="match status" value="1"/>
</dbReference>
<keyword evidence="6 7" id="KW-0472">Membrane</keyword>
<gene>
    <name evidence="9" type="ORF">QJS35_00665</name>
</gene>
<dbReference type="SMART" id="SM00304">
    <property type="entry name" value="HAMP"/>
    <property type="match status" value="1"/>
</dbReference>
<keyword evidence="2" id="KW-1003">Cell membrane</keyword>